<evidence type="ECO:0000313" key="1">
    <source>
        <dbReference type="EMBL" id="SDK03025.1"/>
    </source>
</evidence>
<reference evidence="1 2" key="1">
    <citation type="submission" date="2016-10" db="EMBL/GenBank/DDBJ databases">
        <authorList>
            <person name="Varghese N."/>
            <person name="Submissions S."/>
        </authorList>
    </citation>
    <scope>NUCLEOTIDE SEQUENCE [LARGE SCALE GENOMIC DNA]</scope>
    <source>
        <strain evidence="1 2">PDC82</strain>
    </source>
</reference>
<dbReference type="AlphaFoldDB" id="A0A7Z7FR39"/>
<protein>
    <recommendedName>
        <fullName evidence="3">JmjC domain-containing protein</fullName>
    </recommendedName>
</protein>
<accession>A0A7Z7FR39</accession>
<sequence length="403" mass="43824">MALNNSPHAWQLIREASAELSAPALLPGFFAVPPIAEDEILAVFRRVCAIYDGELMSTLRVYQGGRREALEHALLAAPPNFGETLRMWHGRLAGGASTAIFLNRVERWSEAIATLAARLNYALSGGDTSNLFAVEAALLIGDYGYSPFGIHVDQGSTRVVHIPLTHVPKSLYTWPRDIYEKATGGSVPCFEPERLIPLADRHTYRAGDLFFLPASLFHIGHSPELTASLAFVLTPRIEPLPLDGAAAALANHAGTDWQEKPEARALSLDTLLTLARAHRELQWSSSFGLSAAIEYDAQALFSDFDQAFAIVPPFQILVQRGQGLAVYARGTSFALLSGLDERHADDLCTLFAVLNTGESLTLQLARHVAPSISVDALTWLIELLIARHVLVTVSSQNCAICPK</sequence>
<gene>
    <name evidence="1" type="ORF">SAMN05428983_3681</name>
</gene>
<dbReference type="EMBL" id="FNEW01000003">
    <property type="protein sequence ID" value="SDK03025.1"/>
    <property type="molecule type" value="Genomic_DNA"/>
</dbReference>
<evidence type="ECO:0000313" key="2">
    <source>
        <dbReference type="Proteomes" id="UP000198917"/>
    </source>
</evidence>
<organism evidence="1 2">
    <name type="scientific">Agrobacterium fabrum</name>
    <dbReference type="NCBI Taxonomy" id="1176649"/>
    <lineage>
        <taxon>Bacteria</taxon>
        <taxon>Pseudomonadati</taxon>
        <taxon>Pseudomonadota</taxon>
        <taxon>Alphaproteobacteria</taxon>
        <taxon>Hyphomicrobiales</taxon>
        <taxon>Rhizobiaceae</taxon>
        <taxon>Rhizobium/Agrobacterium group</taxon>
        <taxon>Agrobacterium</taxon>
        <taxon>Agrobacterium tumefaciens complex</taxon>
    </lineage>
</organism>
<name>A0A7Z7FR39_9HYPH</name>
<dbReference type="Proteomes" id="UP000198917">
    <property type="component" value="Unassembled WGS sequence"/>
</dbReference>
<dbReference type="RefSeq" id="WP_092733659.1">
    <property type="nucleotide sequence ID" value="NZ_FNEW01000003.1"/>
</dbReference>
<proteinExistence type="predicted"/>
<evidence type="ECO:0008006" key="3">
    <source>
        <dbReference type="Google" id="ProtNLM"/>
    </source>
</evidence>
<comment type="caution">
    <text evidence="1">The sequence shown here is derived from an EMBL/GenBank/DDBJ whole genome shotgun (WGS) entry which is preliminary data.</text>
</comment>